<feature type="compositionally biased region" description="Basic and acidic residues" evidence="1">
    <location>
        <begin position="107"/>
        <end position="118"/>
    </location>
</feature>
<protein>
    <submittedName>
        <fullName evidence="2">Uncharacterized protein</fullName>
    </submittedName>
</protein>
<evidence type="ECO:0000313" key="3">
    <source>
        <dbReference type="Proteomes" id="UP000019484"/>
    </source>
</evidence>
<dbReference type="Proteomes" id="UP000019484">
    <property type="component" value="Unassembled WGS sequence"/>
</dbReference>
<dbReference type="GeneID" id="19164005"/>
<dbReference type="HOGENOM" id="CLU_101044_0_0_1"/>
<dbReference type="EMBL" id="AMWN01000011">
    <property type="protein sequence ID" value="EXJ78758.1"/>
    <property type="molecule type" value="Genomic_DNA"/>
</dbReference>
<evidence type="ECO:0000313" key="2">
    <source>
        <dbReference type="EMBL" id="EXJ78758.1"/>
    </source>
</evidence>
<feature type="compositionally biased region" description="Acidic residues" evidence="1">
    <location>
        <begin position="64"/>
        <end position="83"/>
    </location>
</feature>
<feature type="region of interest" description="Disordered" evidence="1">
    <location>
        <begin position="56"/>
        <end position="161"/>
    </location>
</feature>
<keyword evidence="3" id="KW-1185">Reference proteome</keyword>
<name>W9XEV1_9EURO</name>
<dbReference type="OrthoDB" id="4120275at2759"/>
<comment type="caution">
    <text evidence="2">The sequence shown here is derived from an EMBL/GenBank/DDBJ whole genome shotgun (WGS) entry which is preliminary data.</text>
</comment>
<evidence type="ECO:0000256" key="1">
    <source>
        <dbReference type="SAM" id="MobiDB-lite"/>
    </source>
</evidence>
<proteinExistence type="predicted"/>
<dbReference type="RefSeq" id="XP_007728206.1">
    <property type="nucleotide sequence ID" value="XM_007730016.1"/>
</dbReference>
<dbReference type="AlphaFoldDB" id="W9XEV1"/>
<accession>W9XEV1</accession>
<sequence>MLTSTNPAVTAYKVFHLSQIKLDKECRRPTPDLHRIVAHAAIVDNIRRWSREVAEPSETVLVDSESDTDSDPFEDPIEDEDEDAVRLGEVAIYDDDDDETDYQYHQSESDTDHVHDIQLDPLQDSEDHESKSTIPSPNRRPPPPPTASLYKYKSQSWRQTRPILVKETAVEVDEDD</sequence>
<feature type="compositionally biased region" description="Acidic residues" evidence="1">
    <location>
        <begin position="92"/>
        <end position="101"/>
    </location>
</feature>
<gene>
    <name evidence="2" type="ORF">A1O1_09160</name>
</gene>
<reference evidence="2 3" key="1">
    <citation type="submission" date="2013-03" db="EMBL/GenBank/DDBJ databases">
        <title>The Genome Sequence of Capronia coronata CBS 617.96.</title>
        <authorList>
            <consortium name="The Broad Institute Genomics Platform"/>
            <person name="Cuomo C."/>
            <person name="de Hoog S."/>
            <person name="Gorbushina A."/>
            <person name="Walker B."/>
            <person name="Young S.K."/>
            <person name="Zeng Q."/>
            <person name="Gargeya S."/>
            <person name="Fitzgerald M."/>
            <person name="Haas B."/>
            <person name="Abouelleil A."/>
            <person name="Allen A.W."/>
            <person name="Alvarado L."/>
            <person name="Arachchi H.M."/>
            <person name="Berlin A.M."/>
            <person name="Chapman S.B."/>
            <person name="Gainer-Dewar J."/>
            <person name="Goldberg J."/>
            <person name="Griggs A."/>
            <person name="Gujja S."/>
            <person name="Hansen M."/>
            <person name="Howarth C."/>
            <person name="Imamovic A."/>
            <person name="Ireland A."/>
            <person name="Larimer J."/>
            <person name="McCowan C."/>
            <person name="Murphy C."/>
            <person name="Pearson M."/>
            <person name="Poon T.W."/>
            <person name="Priest M."/>
            <person name="Roberts A."/>
            <person name="Saif S."/>
            <person name="Shea T."/>
            <person name="Sisk P."/>
            <person name="Sykes S."/>
            <person name="Wortman J."/>
            <person name="Nusbaum C."/>
            <person name="Birren B."/>
        </authorList>
    </citation>
    <scope>NUCLEOTIDE SEQUENCE [LARGE SCALE GENOMIC DNA]</scope>
    <source>
        <strain evidence="2 3">CBS 617.96</strain>
    </source>
</reference>
<organism evidence="2 3">
    <name type="scientific">Capronia coronata CBS 617.96</name>
    <dbReference type="NCBI Taxonomy" id="1182541"/>
    <lineage>
        <taxon>Eukaryota</taxon>
        <taxon>Fungi</taxon>
        <taxon>Dikarya</taxon>
        <taxon>Ascomycota</taxon>
        <taxon>Pezizomycotina</taxon>
        <taxon>Eurotiomycetes</taxon>
        <taxon>Chaetothyriomycetidae</taxon>
        <taxon>Chaetothyriales</taxon>
        <taxon>Herpotrichiellaceae</taxon>
        <taxon>Capronia</taxon>
    </lineage>
</organism>